<dbReference type="AlphaFoldDB" id="A0AA39KH42"/>
<accession>A0AA39KH42</accession>
<dbReference type="Proteomes" id="UP001175227">
    <property type="component" value="Unassembled WGS sequence"/>
</dbReference>
<reference evidence="1" key="1">
    <citation type="submission" date="2023-06" db="EMBL/GenBank/DDBJ databases">
        <authorList>
            <consortium name="Lawrence Berkeley National Laboratory"/>
            <person name="Ahrendt S."/>
            <person name="Sahu N."/>
            <person name="Indic B."/>
            <person name="Wong-Bajracharya J."/>
            <person name="Merenyi Z."/>
            <person name="Ke H.-M."/>
            <person name="Monk M."/>
            <person name="Kocsube S."/>
            <person name="Drula E."/>
            <person name="Lipzen A."/>
            <person name="Balint B."/>
            <person name="Henrissat B."/>
            <person name="Andreopoulos B."/>
            <person name="Martin F.M."/>
            <person name="Harder C.B."/>
            <person name="Rigling D."/>
            <person name="Ford K.L."/>
            <person name="Foster G.D."/>
            <person name="Pangilinan J."/>
            <person name="Papanicolaou A."/>
            <person name="Barry K."/>
            <person name="LaButti K."/>
            <person name="Viragh M."/>
            <person name="Koriabine M."/>
            <person name="Yan M."/>
            <person name="Riley R."/>
            <person name="Champramary S."/>
            <person name="Plett K.L."/>
            <person name="Tsai I.J."/>
            <person name="Slot J."/>
            <person name="Sipos G."/>
            <person name="Plett J."/>
            <person name="Nagy L.G."/>
            <person name="Grigoriev I.V."/>
        </authorList>
    </citation>
    <scope>NUCLEOTIDE SEQUENCE</scope>
    <source>
        <strain evidence="1">ICMP 16352</strain>
    </source>
</reference>
<protein>
    <submittedName>
        <fullName evidence="1">Uncharacterized protein</fullName>
    </submittedName>
</protein>
<comment type="caution">
    <text evidence="1">The sequence shown here is derived from an EMBL/GenBank/DDBJ whole genome shotgun (WGS) entry which is preliminary data.</text>
</comment>
<dbReference type="EMBL" id="JAUEPR010000202">
    <property type="protein sequence ID" value="KAK0459900.1"/>
    <property type="molecule type" value="Genomic_DNA"/>
</dbReference>
<keyword evidence="2" id="KW-1185">Reference proteome</keyword>
<name>A0AA39KH42_9AGAR</name>
<evidence type="ECO:0000313" key="1">
    <source>
        <dbReference type="EMBL" id="KAK0459900.1"/>
    </source>
</evidence>
<sequence length="228" mass="25459">MLPPVIWLGLMRTAKNDGAFAPIDIGSLDVFPMHLCSCMGSINLQIPKESPCVSFETAVQDRFPEEFSNNMLDMLSAFDKLPDKTLFPTTFTFILASVRYLLHRISLSTSLDTDTQSTFGTVLHRLENHAKLNDLPHEQIAALSDLLEHAIIHSSVFKLGSNWTPPQMFLVSVYSAMVGASSSHGPGCSPRHNSWPALRPLVEFLIHQYDAPYDDWFAHTLLDTICQV</sequence>
<gene>
    <name evidence="1" type="ORF">IW261DRAFT_426670</name>
</gene>
<proteinExistence type="predicted"/>
<organism evidence="1 2">
    <name type="scientific">Armillaria novae-zelandiae</name>
    <dbReference type="NCBI Taxonomy" id="153914"/>
    <lineage>
        <taxon>Eukaryota</taxon>
        <taxon>Fungi</taxon>
        <taxon>Dikarya</taxon>
        <taxon>Basidiomycota</taxon>
        <taxon>Agaricomycotina</taxon>
        <taxon>Agaricomycetes</taxon>
        <taxon>Agaricomycetidae</taxon>
        <taxon>Agaricales</taxon>
        <taxon>Marasmiineae</taxon>
        <taxon>Physalacriaceae</taxon>
        <taxon>Armillaria</taxon>
    </lineage>
</organism>
<evidence type="ECO:0000313" key="2">
    <source>
        <dbReference type="Proteomes" id="UP001175227"/>
    </source>
</evidence>